<dbReference type="GO" id="GO:0006655">
    <property type="term" value="P:phosphatidylglycerol biosynthetic process"/>
    <property type="evidence" value="ECO:0007669"/>
    <property type="project" value="UniProtKB-UniPathway"/>
</dbReference>
<keyword evidence="1 2" id="KW-0812">Transmembrane</keyword>
<comment type="catalytic activity">
    <reaction evidence="1">
        <text>a 1,2-diacyl-sn-glycero-3-phospho-(1'-sn-glycero-3'-phosphate) + H2O = a 1,2-diacyl-sn-glycero-3-phospho-(1'-sn-glycerol) + phosphate</text>
        <dbReference type="Rhea" id="RHEA:33751"/>
        <dbReference type="ChEBI" id="CHEBI:15377"/>
        <dbReference type="ChEBI" id="CHEBI:43474"/>
        <dbReference type="ChEBI" id="CHEBI:60110"/>
        <dbReference type="ChEBI" id="CHEBI:64716"/>
        <dbReference type="EC" id="3.1.3.27"/>
    </reaction>
</comment>
<comment type="function">
    <text evidence="1">Lipid phosphatase which dephosphorylates phosphatidylglycerophosphate (PGP) to phosphatidylglycerol (PG).</text>
</comment>
<organism evidence="4 5">
    <name type="scientific">Moraxella caviae</name>
    <dbReference type="NCBI Taxonomy" id="34060"/>
    <lineage>
        <taxon>Bacteria</taxon>
        <taxon>Pseudomonadati</taxon>
        <taxon>Pseudomonadota</taxon>
        <taxon>Gammaproteobacteria</taxon>
        <taxon>Moraxellales</taxon>
        <taxon>Moraxellaceae</taxon>
        <taxon>Moraxella</taxon>
    </lineage>
</organism>
<comment type="cofactor">
    <cofactor evidence="1">
        <name>Mg(2+)</name>
        <dbReference type="ChEBI" id="CHEBI:18420"/>
    </cofactor>
</comment>
<sequence>MTLTKPENQPASQSATTHASGLEKAVYWLGLGLGSGLPRHAPGTWGSLAALALGVPMMLLGFYAYLAIVIIAALIGSYVCGTTSRLMGGHDNPHIVFDEWVGMWIALLPVALLIGEVGGWRAAVLMSGNFLWVLFALGLPFALFRLFDIIKPFPIRWVDKNVSGGFGILIDDVLAGIMAAIAWVLVAYI</sequence>
<feature type="domain" description="YutG/PgpA" evidence="3">
    <location>
        <begin position="29"/>
        <end position="186"/>
    </location>
</feature>
<keyword evidence="1" id="KW-0479">Metal-binding</keyword>
<proteinExistence type="predicted"/>
<accession>A0A1T0A1K0</accession>
<comment type="pathway">
    <text evidence="1">Phospholipid metabolism; phosphatidylglycerol biosynthesis; phosphatidylglycerol from CDP-diacylglycerol: step 2/2.</text>
</comment>
<keyword evidence="1" id="KW-0443">Lipid metabolism</keyword>
<reference evidence="4 5" key="1">
    <citation type="submission" date="2017-02" db="EMBL/GenBank/DDBJ databases">
        <title>Draft genome sequence of Moraxella caviae CCUG 355 type strain.</title>
        <authorList>
            <person name="Engstrom-Jakobsson H."/>
            <person name="Salva-Serra F."/>
            <person name="Thorell K."/>
            <person name="Gonzales-Siles L."/>
            <person name="Karlsson R."/>
            <person name="Boulund F."/>
            <person name="Engstrand L."/>
            <person name="Moore E."/>
        </authorList>
    </citation>
    <scope>NUCLEOTIDE SEQUENCE [LARGE SCALE GENOMIC DNA]</scope>
    <source>
        <strain evidence="4 5">CCUG 355</strain>
    </source>
</reference>
<dbReference type="PANTHER" id="PTHR36305">
    <property type="entry name" value="PHOSPHATIDYLGLYCEROPHOSPHATASE A"/>
    <property type="match status" value="1"/>
</dbReference>
<dbReference type="RefSeq" id="WP_078276695.1">
    <property type="nucleotide sequence ID" value="NZ_MUXU01000038.1"/>
</dbReference>
<feature type="transmembrane region" description="Helical" evidence="2">
    <location>
        <begin position="129"/>
        <end position="147"/>
    </location>
</feature>
<comment type="caution">
    <text evidence="4">The sequence shown here is derived from an EMBL/GenBank/DDBJ whole genome shotgun (WGS) entry which is preliminary data.</text>
</comment>
<dbReference type="InterPro" id="IPR036681">
    <property type="entry name" value="PgpA-like_sf"/>
</dbReference>
<dbReference type="OrthoDB" id="9804091at2"/>
<evidence type="ECO:0000256" key="2">
    <source>
        <dbReference type="SAM" id="Phobius"/>
    </source>
</evidence>
<keyword evidence="1" id="KW-0442">Lipid degradation</keyword>
<gene>
    <name evidence="4" type="ORF">B0181_06500</name>
</gene>
<evidence type="ECO:0000256" key="1">
    <source>
        <dbReference type="PIRNR" id="PIRNR006162"/>
    </source>
</evidence>
<keyword evidence="1" id="KW-0460">Magnesium</keyword>
<feature type="transmembrane region" description="Helical" evidence="2">
    <location>
        <begin position="101"/>
        <end position="123"/>
    </location>
</feature>
<dbReference type="STRING" id="34060.B0181_06500"/>
<dbReference type="Pfam" id="PF04608">
    <property type="entry name" value="PgpA"/>
    <property type="match status" value="1"/>
</dbReference>
<dbReference type="SUPFAM" id="SSF101307">
    <property type="entry name" value="YutG-like"/>
    <property type="match status" value="1"/>
</dbReference>
<keyword evidence="1 2" id="KW-0472">Membrane</keyword>
<dbReference type="GO" id="GO:0046872">
    <property type="term" value="F:metal ion binding"/>
    <property type="evidence" value="ECO:0007669"/>
    <property type="project" value="UniProtKB-KW"/>
</dbReference>
<dbReference type="GO" id="GO:0005886">
    <property type="term" value="C:plasma membrane"/>
    <property type="evidence" value="ECO:0007669"/>
    <property type="project" value="UniProtKB-SubCell"/>
</dbReference>
<keyword evidence="1" id="KW-1003">Cell membrane</keyword>
<keyword evidence="1" id="KW-0378">Hydrolase</keyword>
<dbReference type="PIRSF" id="PIRSF006162">
    <property type="entry name" value="PgpA"/>
    <property type="match status" value="1"/>
</dbReference>
<dbReference type="AlphaFoldDB" id="A0A1T0A1K0"/>
<feature type="transmembrane region" description="Helical" evidence="2">
    <location>
        <begin position="62"/>
        <end position="80"/>
    </location>
</feature>
<keyword evidence="5" id="KW-1185">Reference proteome</keyword>
<keyword evidence="2" id="KW-1133">Transmembrane helix</keyword>
<dbReference type="GO" id="GO:0008962">
    <property type="term" value="F:phosphatidylglycerophosphatase activity"/>
    <property type="evidence" value="ECO:0007669"/>
    <property type="project" value="UniProtKB-EC"/>
</dbReference>
<protein>
    <recommendedName>
        <fullName evidence="1">Phosphatidylglycerophosphatase A</fullName>
        <ecNumber evidence="1">3.1.3.27</ecNumber>
    </recommendedName>
    <alternativeName>
        <fullName evidence="1">Phosphatidylglycerolphosphate phosphatase A</fullName>
    </alternativeName>
</protein>
<name>A0A1T0A1K0_9GAMM</name>
<dbReference type="PANTHER" id="PTHR36305:SF1">
    <property type="entry name" value="PHOSPHATIDYLGLYCEROPHOSPHATASE A"/>
    <property type="match status" value="1"/>
</dbReference>
<dbReference type="GO" id="GO:0009395">
    <property type="term" value="P:phospholipid catabolic process"/>
    <property type="evidence" value="ECO:0007669"/>
    <property type="project" value="UniProtKB-KW"/>
</dbReference>
<comment type="subcellular location">
    <subcellularLocation>
        <location evidence="1">Cell inner membrane</location>
        <topology evidence="1">Multi-pass membrane protein</topology>
    </subcellularLocation>
</comment>
<evidence type="ECO:0000313" key="5">
    <source>
        <dbReference type="Proteomes" id="UP000190435"/>
    </source>
</evidence>
<feature type="transmembrane region" description="Helical" evidence="2">
    <location>
        <begin position="168"/>
        <end position="188"/>
    </location>
</feature>
<dbReference type="UniPathway" id="UPA00084">
    <property type="reaction ID" value="UER00504"/>
</dbReference>
<dbReference type="CDD" id="cd06971">
    <property type="entry name" value="PgpA"/>
    <property type="match status" value="1"/>
</dbReference>
<keyword evidence="1" id="KW-1208">Phospholipid metabolism</keyword>
<keyword evidence="1" id="KW-0997">Cell inner membrane</keyword>
<keyword evidence="1" id="KW-0595">Phospholipid degradation</keyword>
<dbReference type="EC" id="3.1.3.27" evidence="1"/>
<dbReference type="InterPro" id="IPR007686">
    <property type="entry name" value="YutG/PgpA"/>
</dbReference>
<dbReference type="InterPro" id="IPR026037">
    <property type="entry name" value="PgpA"/>
</dbReference>
<evidence type="ECO:0000259" key="3">
    <source>
        <dbReference type="Pfam" id="PF04608"/>
    </source>
</evidence>
<dbReference type="EMBL" id="MUXU01000038">
    <property type="protein sequence ID" value="OOR89613.1"/>
    <property type="molecule type" value="Genomic_DNA"/>
</dbReference>
<evidence type="ECO:0000313" key="4">
    <source>
        <dbReference type="EMBL" id="OOR89613.1"/>
    </source>
</evidence>
<dbReference type="Proteomes" id="UP000190435">
    <property type="component" value="Unassembled WGS sequence"/>
</dbReference>